<proteinExistence type="inferred from homology"/>
<evidence type="ECO:0000256" key="3">
    <source>
        <dbReference type="ARBA" id="ARBA00013017"/>
    </source>
</evidence>
<evidence type="ECO:0000256" key="9">
    <source>
        <dbReference type="ARBA" id="ARBA00032824"/>
    </source>
</evidence>
<dbReference type="SUPFAM" id="SSF52833">
    <property type="entry name" value="Thioredoxin-like"/>
    <property type="match status" value="1"/>
</dbReference>
<evidence type="ECO:0000256" key="1">
    <source>
        <dbReference type="ARBA" id="ARBA00003330"/>
    </source>
</evidence>
<dbReference type="EMBL" id="CP034593">
    <property type="protein sequence ID" value="AZQ78155.1"/>
    <property type="molecule type" value="Genomic_DNA"/>
</dbReference>
<evidence type="ECO:0000256" key="5">
    <source>
        <dbReference type="ARBA" id="ARBA00022862"/>
    </source>
</evidence>
<evidence type="ECO:0000259" key="14">
    <source>
        <dbReference type="PROSITE" id="PS51352"/>
    </source>
</evidence>
<dbReference type="OrthoDB" id="9812811at2"/>
<accession>A0A3S9Q0J7</accession>
<dbReference type="InterPro" id="IPR024706">
    <property type="entry name" value="Peroxiredoxin_AhpC-typ"/>
</dbReference>
<protein>
    <recommendedName>
        <fullName evidence="3">thioredoxin-dependent peroxiredoxin</fullName>
        <ecNumber evidence="3">1.11.1.24</ecNumber>
    </recommendedName>
    <alternativeName>
        <fullName evidence="11">Bacterioferritin comigratory protein</fullName>
    </alternativeName>
    <alternativeName>
        <fullName evidence="9">Thioredoxin peroxidase</fullName>
    </alternativeName>
</protein>
<comment type="catalytic activity">
    <reaction evidence="12">
        <text>a hydroperoxide + [thioredoxin]-dithiol = an alcohol + [thioredoxin]-disulfide + H2O</text>
        <dbReference type="Rhea" id="RHEA:62620"/>
        <dbReference type="Rhea" id="RHEA-COMP:10698"/>
        <dbReference type="Rhea" id="RHEA-COMP:10700"/>
        <dbReference type="ChEBI" id="CHEBI:15377"/>
        <dbReference type="ChEBI" id="CHEBI:29950"/>
        <dbReference type="ChEBI" id="CHEBI:30879"/>
        <dbReference type="ChEBI" id="CHEBI:35924"/>
        <dbReference type="ChEBI" id="CHEBI:50058"/>
        <dbReference type="EC" id="1.11.1.24"/>
    </reaction>
</comment>
<gene>
    <name evidence="15" type="ORF">EJ997_05325</name>
</gene>
<dbReference type="RefSeq" id="WP_126704954.1">
    <property type="nucleotide sequence ID" value="NZ_CP034593.1"/>
</dbReference>
<dbReference type="PANTHER" id="PTHR42801">
    <property type="entry name" value="THIOREDOXIN-DEPENDENT PEROXIDE REDUCTASE"/>
    <property type="match status" value="1"/>
</dbReference>
<dbReference type="AlphaFoldDB" id="A0A3S9Q0J7"/>
<dbReference type="Proteomes" id="UP000280344">
    <property type="component" value="Chromosome"/>
</dbReference>
<evidence type="ECO:0000256" key="6">
    <source>
        <dbReference type="ARBA" id="ARBA00023002"/>
    </source>
</evidence>
<comment type="similarity">
    <text evidence="10">Belongs to the peroxiredoxin family. BCP/PrxQ subfamily.</text>
</comment>
<dbReference type="InterPro" id="IPR000866">
    <property type="entry name" value="AhpC/TSA"/>
</dbReference>
<evidence type="ECO:0000256" key="7">
    <source>
        <dbReference type="ARBA" id="ARBA00023157"/>
    </source>
</evidence>
<dbReference type="GO" id="GO:0034599">
    <property type="term" value="P:cellular response to oxidative stress"/>
    <property type="evidence" value="ECO:0007669"/>
    <property type="project" value="TreeGrafter"/>
</dbReference>
<dbReference type="Pfam" id="PF00578">
    <property type="entry name" value="AhpC-TSA"/>
    <property type="match status" value="1"/>
</dbReference>
<dbReference type="KEGG" id="flh:EJ997_05325"/>
<evidence type="ECO:0000256" key="13">
    <source>
        <dbReference type="PIRSR" id="PIRSR000239-1"/>
    </source>
</evidence>
<dbReference type="PANTHER" id="PTHR42801:SF4">
    <property type="entry name" value="AHPC_TSA FAMILY PROTEIN"/>
    <property type="match status" value="1"/>
</dbReference>
<name>A0A3S9Q0J7_9ACTO</name>
<evidence type="ECO:0000256" key="11">
    <source>
        <dbReference type="ARBA" id="ARBA00041373"/>
    </source>
</evidence>
<comment type="function">
    <text evidence="1">Thiol-specific peroxidase that catalyzes the reduction of hydrogen peroxide and organic hydroperoxides to water and alcohols, respectively. Plays a role in cell protection against oxidative stress by detoxifying peroxides and as sensor of hydrogen peroxide-mediated signaling events.</text>
</comment>
<evidence type="ECO:0000256" key="4">
    <source>
        <dbReference type="ARBA" id="ARBA00022559"/>
    </source>
</evidence>
<dbReference type="InterPro" id="IPR013766">
    <property type="entry name" value="Thioredoxin_domain"/>
</dbReference>
<comment type="subunit">
    <text evidence="2">Monomer.</text>
</comment>
<dbReference type="EC" id="1.11.1.24" evidence="3"/>
<organism evidence="15 16">
    <name type="scientific">Flaviflexus ciconiae</name>
    <dbReference type="NCBI Taxonomy" id="2496867"/>
    <lineage>
        <taxon>Bacteria</taxon>
        <taxon>Bacillati</taxon>
        <taxon>Actinomycetota</taxon>
        <taxon>Actinomycetes</taxon>
        <taxon>Actinomycetales</taxon>
        <taxon>Actinomycetaceae</taxon>
        <taxon>Flaviflexus</taxon>
    </lineage>
</organism>
<dbReference type="InterPro" id="IPR036249">
    <property type="entry name" value="Thioredoxin-like_sf"/>
</dbReference>
<evidence type="ECO:0000256" key="2">
    <source>
        <dbReference type="ARBA" id="ARBA00011245"/>
    </source>
</evidence>
<keyword evidence="8" id="KW-0676">Redox-active center</keyword>
<evidence type="ECO:0000256" key="8">
    <source>
        <dbReference type="ARBA" id="ARBA00023284"/>
    </source>
</evidence>
<keyword evidence="16" id="KW-1185">Reference proteome</keyword>
<reference evidence="15 16" key="1">
    <citation type="submission" date="2018-12" db="EMBL/GenBank/DDBJ databases">
        <title>Complete genome sequence of Flaviflexus sp. H23T48.</title>
        <authorList>
            <person name="Bae J.-W."/>
            <person name="Lee J.-Y."/>
        </authorList>
    </citation>
    <scope>NUCLEOTIDE SEQUENCE [LARGE SCALE GENOMIC DNA]</scope>
    <source>
        <strain evidence="15 16">H23T48</strain>
    </source>
</reference>
<evidence type="ECO:0000313" key="15">
    <source>
        <dbReference type="EMBL" id="AZQ78155.1"/>
    </source>
</evidence>
<keyword evidence="4" id="KW-0575">Peroxidase</keyword>
<dbReference type="GO" id="GO:0045454">
    <property type="term" value="P:cell redox homeostasis"/>
    <property type="evidence" value="ECO:0007669"/>
    <property type="project" value="TreeGrafter"/>
</dbReference>
<sequence length="154" mass="16777">MARLDVGDKAPLFEIETPKGKLSLTELLEKSEKGVIVYFYPKAMTPGCTTEACDFRDARLGDAGYEVIGISPDPVTKLQSFADAELLDFPLGSDVNHEVMEAYGTWGEKKNYGRTTVGVIRSTFVVNPDGTIAEAMYNVKATGHVARVTRNIIG</sequence>
<dbReference type="InterPro" id="IPR050924">
    <property type="entry name" value="Peroxiredoxin_BCP/PrxQ"/>
</dbReference>
<feature type="active site" description="Cysteine sulfenic acid (-SOH) intermediate; for peroxidase activity" evidence="13">
    <location>
        <position position="48"/>
    </location>
</feature>
<dbReference type="CDD" id="cd03017">
    <property type="entry name" value="PRX_BCP"/>
    <property type="match status" value="1"/>
</dbReference>
<evidence type="ECO:0000256" key="12">
    <source>
        <dbReference type="ARBA" id="ARBA00049091"/>
    </source>
</evidence>
<keyword evidence="5" id="KW-0049">Antioxidant</keyword>
<evidence type="ECO:0000256" key="10">
    <source>
        <dbReference type="ARBA" id="ARBA00038489"/>
    </source>
</evidence>
<keyword evidence="7" id="KW-1015">Disulfide bond</keyword>
<dbReference type="PROSITE" id="PS51352">
    <property type="entry name" value="THIOREDOXIN_2"/>
    <property type="match status" value="1"/>
</dbReference>
<dbReference type="GO" id="GO:0008379">
    <property type="term" value="F:thioredoxin peroxidase activity"/>
    <property type="evidence" value="ECO:0007669"/>
    <property type="project" value="TreeGrafter"/>
</dbReference>
<dbReference type="PIRSF" id="PIRSF000239">
    <property type="entry name" value="AHPC"/>
    <property type="match status" value="1"/>
</dbReference>
<feature type="domain" description="Thioredoxin" evidence="14">
    <location>
        <begin position="4"/>
        <end position="154"/>
    </location>
</feature>
<dbReference type="Gene3D" id="3.40.30.10">
    <property type="entry name" value="Glutaredoxin"/>
    <property type="match status" value="1"/>
</dbReference>
<evidence type="ECO:0000313" key="16">
    <source>
        <dbReference type="Proteomes" id="UP000280344"/>
    </source>
</evidence>
<dbReference type="FunFam" id="3.40.30.10:FF:000007">
    <property type="entry name" value="Thioredoxin-dependent thiol peroxidase"/>
    <property type="match status" value="1"/>
</dbReference>
<keyword evidence="6" id="KW-0560">Oxidoreductase</keyword>
<dbReference type="GO" id="GO:0005737">
    <property type="term" value="C:cytoplasm"/>
    <property type="evidence" value="ECO:0007669"/>
    <property type="project" value="TreeGrafter"/>
</dbReference>